<keyword evidence="4" id="KW-0997">Cell inner membrane</keyword>
<dbReference type="GO" id="GO:0022857">
    <property type="term" value="F:transmembrane transporter activity"/>
    <property type="evidence" value="ECO:0007669"/>
    <property type="project" value="InterPro"/>
</dbReference>
<keyword evidence="7 8" id="KW-0472">Membrane</keyword>
<comment type="subcellular location">
    <subcellularLocation>
        <location evidence="1">Cell membrane</location>
        <topology evidence="1">Multi-pass membrane protein</topology>
    </subcellularLocation>
</comment>
<feature type="transmembrane region" description="Helical" evidence="8">
    <location>
        <begin position="7"/>
        <end position="27"/>
    </location>
</feature>
<name>A0AAU9EDF0_9BACT</name>
<feature type="transmembrane region" description="Helical" evidence="8">
    <location>
        <begin position="268"/>
        <end position="284"/>
    </location>
</feature>
<dbReference type="KEGG" id="dmp:FAK_16380"/>
<keyword evidence="2" id="KW-0813">Transport</keyword>
<dbReference type="EMBL" id="AP028679">
    <property type="protein sequence ID" value="BEQ14572.1"/>
    <property type="molecule type" value="Genomic_DNA"/>
</dbReference>
<feature type="transmembrane region" description="Helical" evidence="8">
    <location>
        <begin position="125"/>
        <end position="149"/>
    </location>
</feature>
<feature type="transmembrane region" description="Helical" evidence="8">
    <location>
        <begin position="214"/>
        <end position="236"/>
    </location>
</feature>
<dbReference type="Proteomes" id="UP001366166">
    <property type="component" value="Chromosome"/>
</dbReference>
<evidence type="ECO:0000313" key="10">
    <source>
        <dbReference type="Proteomes" id="UP001366166"/>
    </source>
</evidence>
<feature type="transmembrane region" description="Helical" evidence="8">
    <location>
        <begin position="47"/>
        <end position="64"/>
    </location>
</feature>
<dbReference type="RefSeq" id="WP_338606276.1">
    <property type="nucleotide sequence ID" value="NZ_AP028679.1"/>
</dbReference>
<accession>A0AAU9EDF0</accession>
<reference evidence="10" key="1">
    <citation type="journal article" date="2023" name="Arch. Microbiol.">
        <title>Desulfoferula mesophilus gen. nov. sp. nov., a mesophilic sulfate-reducing bacterium isolated from a brackish lake sediment.</title>
        <authorList>
            <person name="Watanabe T."/>
            <person name="Yabe T."/>
            <person name="Tsuji J.M."/>
            <person name="Fukui M."/>
        </authorList>
    </citation>
    <scope>NUCLEOTIDE SEQUENCE [LARGE SCALE GENOMIC DNA]</scope>
    <source>
        <strain evidence="10">12FAK</strain>
    </source>
</reference>
<evidence type="ECO:0000256" key="2">
    <source>
        <dbReference type="ARBA" id="ARBA00022448"/>
    </source>
</evidence>
<evidence type="ECO:0000256" key="8">
    <source>
        <dbReference type="SAM" id="Phobius"/>
    </source>
</evidence>
<sequence length="320" mass="33535">MDWLKRIFIKVGVLPFLLVALVILFSLAEHRFMSLSNLLNVGRQTTYLAIVTAGQMLTILCAGFDLSVGSSVALTSIITAMVVVSVADPTTALILGILAGVGTATLVGLANGITIAVFRVSPFVVTLGMLSVAHGLALLISSGVPIFNLPPELNDIFGMGMLWGIPVPVIVAAAIVGLIWLLLSRTRVGRYFYALGGNREAARLSGIAVRKYTALAYVLCGTLTGITGVMLTARVASGEPNLGANLPLESIAAAVIGGVSLRGGEGSIIGAIFGAILIVTIRNGMDLMNISSYLQMVVMGCLLIFAVVMDQFRLSMRGRQ</sequence>
<keyword evidence="10" id="KW-1185">Reference proteome</keyword>
<proteinExistence type="predicted"/>
<dbReference type="InterPro" id="IPR001851">
    <property type="entry name" value="ABC_transp_permease"/>
</dbReference>
<dbReference type="GO" id="GO:0005886">
    <property type="term" value="C:plasma membrane"/>
    <property type="evidence" value="ECO:0007669"/>
    <property type="project" value="UniProtKB-SubCell"/>
</dbReference>
<evidence type="ECO:0000256" key="1">
    <source>
        <dbReference type="ARBA" id="ARBA00004651"/>
    </source>
</evidence>
<evidence type="ECO:0000256" key="4">
    <source>
        <dbReference type="ARBA" id="ARBA00022519"/>
    </source>
</evidence>
<keyword evidence="3" id="KW-1003">Cell membrane</keyword>
<keyword evidence="6 8" id="KW-1133">Transmembrane helix</keyword>
<keyword evidence="5 8" id="KW-0812">Transmembrane</keyword>
<dbReference type="PANTHER" id="PTHR32196:SF21">
    <property type="entry name" value="ABC TRANSPORTER PERMEASE PROTEIN YPHD-RELATED"/>
    <property type="match status" value="1"/>
</dbReference>
<dbReference type="PANTHER" id="PTHR32196">
    <property type="entry name" value="ABC TRANSPORTER PERMEASE PROTEIN YPHD-RELATED-RELATED"/>
    <property type="match status" value="1"/>
</dbReference>
<evidence type="ECO:0000256" key="5">
    <source>
        <dbReference type="ARBA" id="ARBA00022692"/>
    </source>
</evidence>
<feature type="transmembrane region" description="Helical" evidence="8">
    <location>
        <begin position="161"/>
        <end position="183"/>
    </location>
</feature>
<evidence type="ECO:0000256" key="7">
    <source>
        <dbReference type="ARBA" id="ARBA00023136"/>
    </source>
</evidence>
<protein>
    <submittedName>
        <fullName evidence="9">ABC transporter permease</fullName>
    </submittedName>
</protein>
<dbReference type="AlphaFoldDB" id="A0AAU9EDF0"/>
<dbReference type="CDD" id="cd06579">
    <property type="entry name" value="TM_PBP1_transp_AraH_like"/>
    <property type="match status" value="1"/>
</dbReference>
<dbReference type="Pfam" id="PF02653">
    <property type="entry name" value="BPD_transp_2"/>
    <property type="match status" value="1"/>
</dbReference>
<organism evidence="9 10">
    <name type="scientific">Desulfoferula mesophila</name>
    <dbReference type="NCBI Taxonomy" id="3058419"/>
    <lineage>
        <taxon>Bacteria</taxon>
        <taxon>Pseudomonadati</taxon>
        <taxon>Thermodesulfobacteriota</taxon>
        <taxon>Desulfarculia</taxon>
        <taxon>Desulfarculales</taxon>
        <taxon>Desulfarculaceae</taxon>
        <taxon>Desulfoferula</taxon>
    </lineage>
</organism>
<feature type="transmembrane region" description="Helical" evidence="8">
    <location>
        <begin position="71"/>
        <end position="87"/>
    </location>
</feature>
<feature type="transmembrane region" description="Helical" evidence="8">
    <location>
        <begin position="93"/>
        <end position="118"/>
    </location>
</feature>
<feature type="transmembrane region" description="Helical" evidence="8">
    <location>
        <begin position="290"/>
        <end position="309"/>
    </location>
</feature>
<evidence type="ECO:0000313" key="9">
    <source>
        <dbReference type="EMBL" id="BEQ14572.1"/>
    </source>
</evidence>
<evidence type="ECO:0000256" key="6">
    <source>
        <dbReference type="ARBA" id="ARBA00022989"/>
    </source>
</evidence>
<gene>
    <name evidence="9" type="ORF">FAK_16380</name>
</gene>
<evidence type="ECO:0000256" key="3">
    <source>
        <dbReference type="ARBA" id="ARBA00022475"/>
    </source>
</evidence>